<organism evidence="1 2">
    <name type="scientific">Drechslerella dactyloides</name>
    <name type="common">Nematode-trapping fungus</name>
    <name type="synonym">Arthrobotrys dactyloides</name>
    <dbReference type="NCBI Taxonomy" id="74499"/>
    <lineage>
        <taxon>Eukaryota</taxon>
        <taxon>Fungi</taxon>
        <taxon>Dikarya</taxon>
        <taxon>Ascomycota</taxon>
        <taxon>Pezizomycotina</taxon>
        <taxon>Orbiliomycetes</taxon>
        <taxon>Orbiliales</taxon>
        <taxon>Orbiliaceae</taxon>
        <taxon>Drechslerella</taxon>
    </lineage>
</organism>
<reference evidence="1" key="1">
    <citation type="submission" date="2023-01" db="EMBL/GenBank/DDBJ databases">
        <title>The chitinases involved in constricting ring structure development in the nematode-trapping fungus Drechslerella dactyloides.</title>
        <authorList>
            <person name="Wang R."/>
            <person name="Zhang L."/>
            <person name="Tang P."/>
            <person name="Li S."/>
            <person name="Liang L."/>
        </authorList>
    </citation>
    <scope>NUCLEOTIDE SEQUENCE</scope>
    <source>
        <strain evidence="1">YMF1.00031</strain>
    </source>
</reference>
<evidence type="ECO:0000313" key="2">
    <source>
        <dbReference type="Proteomes" id="UP001221413"/>
    </source>
</evidence>
<name>A0AAD6J832_DREDA</name>
<protein>
    <submittedName>
        <fullName evidence="1">Uncharacterized protein</fullName>
    </submittedName>
</protein>
<sequence length="166" mass="19384">MSSLQEESIDWDRLIYYRDHPRSLRRYTFKELINITIPEQKILLEGIIEASRSKQQEIKRRAAAKGLHGLGPDDQLYHNDLESTIRDFTARLAQLDRLSVRLISPVVERVQTKLARLEKKYRATPSPKLHKAISHIREEYQKLHQLYSSSMWPEAAAVVQPPEAQE</sequence>
<keyword evidence="2" id="KW-1185">Reference proteome</keyword>
<comment type="caution">
    <text evidence="1">The sequence shown here is derived from an EMBL/GenBank/DDBJ whole genome shotgun (WGS) entry which is preliminary data.</text>
</comment>
<accession>A0AAD6J832</accession>
<dbReference type="AlphaFoldDB" id="A0AAD6J832"/>
<dbReference type="EMBL" id="JAQGDS010000001">
    <property type="protein sequence ID" value="KAJ6264582.1"/>
    <property type="molecule type" value="Genomic_DNA"/>
</dbReference>
<dbReference type="Proteomes" id="UP001221413">
    <property type="component" value="Unassembled WGS sequence"/>
</dbReference>
<gene>
    <name evidence="1" type="ORF">Dda_0729</name>
</gene>
<proteinExistence type="predicted"/>
<evidence type="ECO:0000313" key="1">
    <source>
        <dbReference type="EMBL" id="KAJ6264582.1"/>
    </source>
</evidence>